<name>A0A3Q9R4X0_9CAUD</name>
<proteinExistence type="predicted"/>
<dbReference type="Proteomes" id="UP000284334">
    <property type="component" value="Segment"/>
</dbReference>
<keyword evidence="2" id="KW-1185">Reference proteome</keyword>
<dbReference type="RefSeq" id="YP_009842615.1">
    <property type="nucleotide sequence ID" value="NC_048742.1"/>
</dbReference>
<protein>
    <submittedName>
        <fullName evidence="1">Uncharacterized protein</fullName>
    </submittedName>
</protein>
<reference evidence="1 2" key="1">
    <citation type="submission" date="2018-10" db="EMBL/GenBank/DDBJ databases">
        <authorList>
            <person name="Soria N.A."/>
            <person name="Batley M.G."/>
            <person name="Hanafy A."/>
            <person name="Singh N."/>
            <person name="Shaffer C.D."/>
            <person name="Weston-Hafer K.A."/>
            <person name="Russell D.A."/>
            <person name="Pope W.H."/>
            <person name="Jacobs-Sera D."/>
            <person name="Hendrix R.W."/>
            <person name="Hatfull G.F."/>
        </authorList>
    </citation>
    <scope>NUCLEOTIDE SEQUENCE [LARGE SCALE GENOMIC DNA]</scope>
</reference>
<dbReference type="KEGG" id="vg:55612869"/>
<dbReference type="GeneID" id="55612869"/>
<accession>A0A3Q9R4X0</accession>
<sequence>MHHRLEEVRNNYPLIYIIEERVWGFLIQENAFFSEVRYSVGGIEYNTCLENDEIFVPDQIGYEKG</sequence>
<evidence type="ECO:0000313" key="1">
    <source>
        <dbReference type="EMBL" id="AZU97230.1"/>
    </source>
</evidence>
<evidence type="ECO:0000313" key="2">
    <source>
        <dbReference type="Proteomes" id="UP000284334"/>
    </source>
</evidence>
<dbReference type="EMBL" id="MK061412">
    <property type="protein sequence ID" value="AZU97230.1"/>
    <property type="molecule type" value="Genomic_DNA"/>
</dbReference>
<gene>
    <name evidence="1" type="primary">179</name>
    <name evidence="1" type="ORF">SEA_GILSON_179</name>
</gene>
<organism evidence="1 2">
    <name type="scientific">Streptomyces phage Gilson</name>
    <dbReference type="NCBI Taxonomy" id="2488789"/>
    <lineage>
        <taxon>Viruses</taxon>
        <taxon>Duplodnaviria</taxon>
        <taxon>Heunggongvirae</taxon>
        <taxon>Uroviricota</taxon>
        <taxon>Caudoviricetes</taxon>
        <taxon>Stanwilliamsviridae</taxon>
        <taxon>Loccivirinae</taxon>
        <taxon>Gilsonvirus</taxon>
        <taxon>Gilsonvirus gilson</taxon>
    </lineage>
</organism>